<evidence type="ECO:0000256" key="5">
    <source>
        <dbReference type="ARBA" id="ARBA00022737"/>
    </source>
</evidence>
<dbReference type="CDD" id="cd03244">
    <property type="entry name" value="ABCC_MRP_domain2"/>
    <property type="match status" value="1"/>
</dbReference>
<dbReference type="EMBL" id="CAJVQA010002192">
    <property type="protein sequence ID" value="CAG8539504.1"/>
    <property type="molecule type" value="Genomic_DNA"/>
</dbReference>
<evidence type="ECO:0000256" key="10">
    <source>
        <dbReference type="ARBA" id="ARBA00023136"/>
    </source>
</evidence>
<dbReference type="CDD" id="cd18595">
    <property type="entry name" value="ABC_6TM_MRP1_2_3_6_D1_like"/>
    <property type="match status" value="1"/>
</dbReference>
<feature type="transmembrane region" description="Helical" evidence="11">
    <location>
        <begin position="1039"/>
        <end position="1058"/>
    </location>
</feature>
<name>A0A9N9FKC9_9GLOM</name>
<feature type="transmembrane region" description="Helical" evidence="11">
    <location>
        <begin position="510"/>
        <end position="531"/>
    </location>
</feature>
<dbReference type="PROSITE" id="PS00211">
    <property type="entry name" value="ABC_TRANSPORTER_1"/>
    <property type="match status" value="2"/>
</dbReference>
<dbReference type="Pfam" id="PF00664">
    <property type="entry name" value="ABC_membrane"/>
    <property type="match status" value="2"/>
</dbReference>
<feature type="transmembrane region" description="Helical" evidence="11">
    <location>
        <begin position="314"/>
        <end position="333"/>
    </location>
</feature>
<proteinExistence type="inferred from homology"/>
<feature type="domain" description="ABC transmembrane type-1" evidence="13">
    <location>
        <begin position="274"/>
        <end position="526"/>
    </location>
</feature>
<dbReference type="Proteomes" id="UP000789759">
    <property type="component" value="Unassembled WGS sequence"/>
</dbReference>
<accession>A0A9N9FKC9</accession>
<keyword evidence="8" id="KW-1278">Translocase</keyword>
<organism evidence="14 15">
    <name type="scientific">Cetraspora pellucida</name>
    <dbReference type="NCBI Taxonomy" id="1433469"/>
    <lineage>
        <taxon>Eukaryota</taxon>
        <taxon>Fungi</taxon>
        <taxon>Fungi incertae sedis</taxon>
        <taxon>Mucoromycota</taxon>
        <taxon>Glomeromycotina</taxon>
        <taxon>Glomeromycetes</taxon>
        <taxon>Diversisporales</taxon>
        <taxon>Gigasporaceae</taxon>
        <taxon>Cetraspora</taxon>
    </lineage>
</organism>
<keyword evidence="5" id="KW-0677">Repeat</keyword>
<dbReference type="FunFam" id="3.40.50.300:FF:000450">
    <property type="entry name" value="ABC transporter C family member 2"/>
    <property type="match status" value="1"/>
</dbReference>
<dbReference type="PANTHER" id="PTHR24223">
    <property type="entry name" value="ATP-BINDING CASSETTE SUB-FAMILY C"/>
    <property type="match status" value="1"/>
</dbReference>
<dbReference type="SUPFAM" id="SSF90123">
    <property type="entry name" value="ABC transporter transmembrane region"/>
    <property type="match status" value="2"/>
</dbReference>
<dbReference type="InterPro" id="IPR027417">
    <property type="entry name" value="P-loop_NTPase"/>
</dbReference>
<feature type="transmembrane region" description="Helical" evidence="11">
    <location>
        <begin position="160"/>
        <end position="179"/>
    </location>
</feature>
<dbReference type="GO" id="GO:0016887">
    <property type="term" value="F:ATP hydrolysis activity"/>
    <property type="evidence" value="ECO:0007669"/>
    <property type="project" value="InterPro"/>
</dbReference>
<evidence type="ECO:0000256" key="3">
    <source>
        <dbReference type="ARBA" id="ARBA00022448"/>
    </source>
</evidence>
<feature type="transmembrane region" description="Helical" evidence="11">
    <location>
        <begin position="886"/>
        <end position="906"/>
    </location>
</feature>
<dbReference type="Gene3D" id="1.20.1560.10">
    <property type="entry name" value="ABC transporter type 1, transmembrane domain"/>
    <property type="match status" value="3"/>
</dbReference>
<evidence type="ECO:0000313" key="14">
    <source>
        <dbReference type="EMBL" id="CAG8539504.1"/>
    </source>
</evidence>
<keyword evidence="4 11" id="KW-0812">Transmembrane</keyword>
<dbReference type="Pfam" id="PF24357">
    <property type="entry name" value="TMD0_ABC"/>
    <property type="match status" value="1"/>
</dbReference>
<dbReference type="SMART" id="SM00382">
    <property type="entry name" value="AAA"/>
    <property type="match status" value="2"/>
</dbReference>
<dbReference type="OrthoDB" id="6500128at2759"/>
<dbReference type="InterPro" id="IPR056227">
    <property type="entry name" value="TMD0_ABC"/>
</dbReference>
<dbReference type="CDD" id="cd03250">
    <property type="entry name" value="ABCC_MRP_domain1"/>
    <property type="match status" value="1"/>
</dbReference>
<feature type="transmembrane region" description="Helical" evidence="11">
    <location>
        <begin position="130"/>
        <end position="148"/>
    </location>
</feature>
<dbReference type="FunFam" id="3.40.50.300:FF:000074">
    <property type="entry name" value="Multidrug resistance-associated protein 5 isoform 1"/>
    <property type="match status" value="1"/>
</dbReference>
<dbReference type="InterPro" id="IPR011527">
    <property type="entry name" value="ABC1_TM_dom"/>
</dbReference>
<evidence type="ECO:0000256" key="4">
    <source>
        <dbReference type="ARBA" id="ARBA00022692"/>
    </source>
</evidence>
<comment type="caution">
    <text evidence="14">The sequence shown here is derived from an EMBL/GenBank/DDBJ whole genome shotgun (WGS) entry which is preliminary data.</text>
</comment>
<dbReference type="Gene3D" id="3.40.50.300">
    <property type="entry name" value="P-loop containing nucleotide triphosphate hydrolases"/>
    <property type="match status" value="2"/>
</dbReference>
<dbReference type="PROSITE" id="PS50893">
    <property type="entry name" value="ABC_TRANSPORTER_2"/>
    <property type="match status" value="2"/>
</dbReference>
<comment type="subcellular location">
    <subcellularLocation>
        <location evidence="1">Vacuole membrane</location>
        <topology evidence="1">Multi-pass membrane protein</topology>
    </subcellularLocation>
</comment>
<feature type="domain" description="ABC transmembrane type-1" evidence="13">
    <location>
        <begin position="965"/>
        <end position="1093"/>
    </location>
</feature>
<keyword evidence="9 11" id="KW-1133">Transmembrane helix</keyword>
<feature type="transmembrane region" description="Helical" evidence="11">
    <location>
        <begin position="99"/>
        <end position="118"/>
    </location>
</feature>
<feature type="transmembrane region" description="Helical" evidence="11">
    <location>
        <begin position="926"/>
        <end position="956"/>
    </location>
</feature>
<dbReference type="InterPro" id="IPR017871">
    <property type="entry name" value="ABC_transporter-like_CS"/>
</dbReference>
<dbReference type="PANTHER" id="PTHR24223:SF443">
    <property type="entry name" value="MULTIDRUG-RESISTANCE LIKE PROTEIN 1, ISOFORM I"/>
    <property type="match status" value="1"/>
</dbReference>
<dbReference type="PROSITE" id="PS50929">
    <property type="entry name" value="ABC_TM1F"/>
    <property type="match status" value="2"/>
</dbReference>
<evidence type="ECO:0000259" key="12">
    <source>
        <dbReference type="PROSITE" id="PS50893"/>
    </source>
</evidence>
<feature type="domain" description="ABC transporter" evidence="12">
    <location>
        <begin position="1130"/>
        <end position="1364"/>
    </location>
</feature>
<dbReference type="Pfam" id="PF00005">
    <property type="entry name" value="ABC_tran"/>
    <property type="match status" value="2"/>
</dbReference>
<dbReference type="InterPro" id="IPR036640">
    <property type="entry name" value="ABC1_TM_sf"/>
</dbReference>
<protein>
    <submittedName>
        <fullName evidence="14">7209_t:CDS:1</fullName>
    </submittedName>
</protein>
<evidence type="ECO:0000313" key="15">
    <source>
        <dbReference type="Proteomes" id="UP000789759"/>
    </source>
</evidence>
<feature type="domain" description="ABC transporter" evidence="12">
    <location>
        <begin position="568"/>
        <end position="793"/>
    </location>
</feature>
<dbReference type="GO" id="GO:0005524">
    <property type="term" value="F:ATP binding"/>
    <property type="evidence" value="ECO:0007669"/>
    <property type="project" value="UniProtKB-KW"/>
</dbReference>
<gene>
    <name evidence="14" type="ORF">CPELLU_LOCUS4231</name>
</gene>
<evidence type="ECO:0000256" key="1">
    <source>
        <dbReference type="ARBA" id="ARBA00004128"/>
    </source>
</evidence>
<dbReference type="InterPro" id="IPR003439">
    <property type="entry name" value="ABC_transporter-like_ATP-bd"/>
</dbReference>
<keyword evidence="3" id="KW-0813">Transport</keyword>
<evidence type="ECO:0000256" key="7">
    <source>
        <dbReference type="ARBA" id="ARBA00022840"/>
    </source>
</evidence>
<feature type="transmembrane region" description="Helical" evidence="11">
    <location>
        <begin position="469"/>
        <end position="490"/>
    </location>
</feature>
<keyword evidence="10 11" id="KW-0472">Membrane</keyword>
<keyword evidence="7" id="KW-0067">ATP-binding</keyword>
<dbReference type="GO" id="GO:0000329">
    <property type="term" value="C:fungal-type vacuole membrane"/>
    <property type="evidence" value="ECO:0007669"/>
    <property type="project" value="UniProtKB-ARBA"/>
</dbReference>
<dbReference type="InterPro" id="IPR003593">
    <property type="entry name" value="AAA+_ATPase"/>
</dbReference>
<feature type="transmembrane region" description="Helical" evidence="11">
    <location>
        <begin position="34"/>
        <end position="55"/>
    </location>
</feature>
<evidence type="ECO:0000256" key="8">
    <source>
        <dbReference type="ARBA" id="ARBA00022967"/>
    </source>
</evidence>
<comment type="similarity">
    <text evidence="2">Belongs to the ABC transporter superfamily. ABCC family. Conjugate transporter (TC 3.A.1.208) subfamily.</text>
</comment>
<evidence type="ECO:0000256" key="9">
    <source>
        <dbReference type="ARBA" id="ARBA00022989"/>
    </source>
</evidence>
<evidence type="ECO:0000259" key="13">
    <source>
        <dbReference type="PROSITE" id="PS50929"/>
    </source>
</evidence>
<evidence type="ECO:0000256" key="11">
    <source>
        <dbReference type="SAM" id="Phobius"/>
    </source>
</evidence>
<evidence type="ECO:0000256" key="2">
    <source>
        <dbReference type="ARBA" id="ARBA00009726"/>
    </source>
</evidence>
<feature type="transmembrane region" description="Helical" evidence="11">
    <location>
        <begin position="261"/>
        <end position="282"/>
    </location>
</feature>
<sequence>MLNNHFLCHDPDGWGPWRPNITDPDLALCFTEGVFIMPINILMLTFGSLEFYHLLKKSAVIPSHGLRNWHYFLERIALSSLVILSIIMLMLNLKYSEWQIMDLFVISAIVNLVAMATAYTNSHSASSVLLLYWLFYIVIEVVKLRTWIKVDYFGIYPLRFYSFLASILLVMFVFVLELLPKPKAEYEFIEDDNSKDSPEENANIFSRLTFYWMTPLMKLGHGKYLVLSDLWNLSSEDRAKKVSAKFEAAWQKELSKKNPSLFKALVISFGGPFAFAALFKIVQDMLNFVQPQLLKQIMIFVSNQNDVNKPPMLWGYYIAAMMFLTAILQTMFLQQYFHICAVTGMRARAGLVTIIYKKALRLSNNARQGSTIGEIVNHMSVDTQKIVDLSMYLHIAWSGPLQITIALYFLYQTMGVSAFAGVANEILNGIKVIKLYAWESAFLKRIVEVRNNRELSTLKKLGYLASVQSFTWAATPFLVSFATFAVYVMISDKPLTAEVVFVALALFNLLQFPLALFPIVIAAIVEASVAIGRISKFLKAEELDPNAITREQYINTDSNHSKNGVELISVKNGTFKWSQSSLTPVLEDINFSVRKGELVAIVGKVGAGKSSLLSALLGEMEKISGEVTIRGYTAYAQQSAWIMNATLRDNITFGLPYDPKFYEEVIEACSLKPDIEILPGGDLTEIGEKGINLSGGQKARISLARAVYARADVYLFDDPLSAVDAHVGKHIFDHVIGPNGLLRTKARVFVTNGIHFLSRTSSLIMLREGKIVEQGHFDTLMKQKQDLHSLIIEYGQQSSEDIEEVQSPDIVETYEIDESNIDTEEISRSPRERRVSVMSLRRRPSLLTTITNKPEVERGKDALILSEDIIKGKVSWDVYKTYMNSCSFSAVVVFVFMLMISQSAQIGMNVFLKYWSSQSDNSSNSLFYLSIYCAIGLTYSLLTIIHTIILWVFCAIRAARILHDKMLNSVVRELKRLDSLTRSPIYSHFQETLGGVTTIRAYQQSQRFIIENETRLDENQKAFYPSVSCNRWLAVRLEFIGSLIIFSASLLAVISSVTTNSIDAGLVGLSLSYALSVTQALNWVVRQFCEIETNIVSVERAKEYIDLPSEALLVIDNNRPSPAWPQNGLVEYKEYSTRYRPGLELVLKGVSFVVKPKEKIGIVGRTGAGKSSLTLSLFRLIEAAGGAIIVDGMDISKIGLYDLRSRLTIIPQDPTLFEGTVLFNLDPFSTRNDVEVWQALQSAHLKDYISQLDDKLHAKVLEGGDNFSQGQRQLLCLARALLRRSPIIVLDEATACVDVETDAKIQKTIRTEFNWATLLCIAHRLRTIIDYDRVLVLDRGKVAEFDTPYNLLQNKSSEISHRLRQELVNSSNDQLSQVTRVLSQTSSGLDKVDKIETRDNIKAIERDLKSMKQLVFKLDPSFVPDVRGVNS</sequence>
<dbReference type="SUPFAM" id="SSF52540">
    <property type="entry name" value="P-loop containing nucleoside triphosphate hydrolases"/>
    <property type="match status" value="2"/>
</dbReference>
<reference evidence="14" key="1">
    <citation type="submission" date="2021-06" db="EMBL/GenBank/DDBJ databases">
        <authorList>
            <person name="Kallberg Y."/>
            <person name="Tangrot J."/>
            <person name="Rosling A."/>
        </authorList>
    </citation>
    <scope>NUCLEOTIDE SEQUENCE</scope>
    <source>
        <strain evidence="14">FL966</strain>
    </source>
</reference>
<evidence type="ECO:0000256" key="6">
    <source>
        <dbReference type="ARBA" id="ARBA00022741"/>
    </source>
</evidence>
<feature type="transmembrane region" description="Helical" evidence="11">
    <location>
        <begin position="76"/>
        <end position="93"/>
    </location>
</feature>
<keyword evidence="6" id="KW-0547">Nucleotide-binding</keyword>
<keyword evidence="15" id="KW-1185">Reference proteome</keyword>
<dbReference type="GO" id="GO:0140359">
    <property type="term" value="F:ABC-type transporter activity"/>
    <property type="evidence" value="ECO:0007669"/>
    <property type="project" value="InterPro"/>
</dbReference>
<dbReference type="InterPro" id="IPR050173">
    <property type="entry name" value="ABC_transporter_C-like"/>
</dbReference>